<dbReference type="InterPro" id="IPR002882">
    <property type="entry name" value="CofD"/>
</dbReference>
<evidence type="ECO:0000256" key="1">
    <source>
        <dbReference type="ARBA" id="ARBA00022490"/>
    </source>
</evidence>
<accession>A0A7W8ECL3</accession>
<comment type="similarity">
    <text evidence="2">Belongs to the gluconeogenesis factor family.</text>
</comment>
<protein>
    <recommendedName>
        <fullName evidence="2">Putative gluconeogenesis factor</fullName>
    </recommendedName>
</protein>
<organism evidence="3 4">
    <name type="scientific">Granulicella mallensis</name>
    <dbReference type="NCBI Taxonomy" id="940614"/>
    <lineage>
        <taxon>Bacteria</taxon>
        <taxon>Pseudomonadati</taxon>
        <taxon>Acidobacteriota</taxon>
        <taxon>Terriglobia</taxon>
        <taxon>Terriglobales</taxon>
        <taxon>Acidobacteriaceae</taxon>
        <taxon>Granulicella</taxon>
    </lineage>
</organism>
<dbReference type="Proteomes" id="UP000584867">
    <property type="component" value="Unassembled WGS sequence"/>
</dbReference>
<gene>
    <name evidence="3" type="ORF">HDF15_005211</name>
</gene>
<dbReference type="GO" id="GO:0008360">
    <property type="term" value="P:regulation of cell shape"/>
    <property type="evidence" value="ECO:0007669"/>
    <property type="project" value="UniProtKB-UniRule"/>
</dbReference>
<evidence type="ECO:0000313" key="4">
    <source>
        <dbReference type="Proteomes" id="UP000584867"/>
    </source>
</evidence>
<dbReference type="GO" id="GO:0005737">
    <property type="term" value="C:cytoplasm"/>
    <property type="evidence" value="ECO:0007669"/>
    <property type="project" value="UniProtKB-SubCell"/>
</dbReference>
<dbReference type="PANTHER" id="PTHR30135:SF3">
    <property type="entry name" value="GLUCONEOGENESIS FACTOR-RELATED"/>
    <property type="match status" value="1"/>
</dbReference>
<dbReference type="SUPFAM" id="SSF142338">
    <property type="entry name" value="CofD-like"/>
    <property type="match status" value="1"/>
</dbReference>
<dbReference type="CDD" id="cd07187">
    <property type="entry name" value="YvcK_like"/>
    <property type="match status" value="1"/>
</dbReference>
<evidence type="ECO:0000313" key="3">
    <source>
        <dbReference type="EMBL" id="MBB5066826.1"/>
    </source>
</evidence>
<comment type="subcellular location">
    <subcellularLocation>
        <location evidence="2">Cytoplasm</location>
    </subcellularLocation>
</comment>
<comment type="function">
    <text evidence="2">Required for morphogenesis under gluconeogenic growth conditions.</text>
</comment>
<dbReference type="RefSeq" id="WP_184261064.1">
    <property type="nucleotide sequence ID" value="NZ_JACHIO010000037.1"/>
</dbReference>
<reference evidence="3 4" key="1">
    <citation type="submission" date="2020-08" db="EMBL/GenBank/DDBJ databases">
        <title>Genomic Encyclopedia of Type Strains, Phase IV (KMG-V): Genome sequencing to study the core and pangenomes of soil and plant-associated prokaryotes.</title>
        <authorList>
            <person name="Whitman W."/>
        </authorList>
    </citation>
    <scope>NUCLEOTIDE SEQUENCE [LARGE SCALE GENOMIC DNA]</scope>
    <source>
        <strain evidence="3 4">X5P3</strain>
    </source>
</reference>
<evidence type="ECO:0000256" key="2">
    <source>
        <dbReference type="HAMAP-Rule" id="MF_00973"/>
    </source>
</evidence>
<dbReference type="GO" id="GO:0043743">
    <property type="term" value="F:LPPG:FO 2-phospho-L-lactate transferase activity"/>
    <property type="evidence" value="ECO:0007669"/>
    <property type="project" value="InterPro"/>
</dbReference>
<dbReference type="AlphaFoldDB" id="A0A7W8ECL3"/>
<dbReference type="HAMAP" id="MF_00973">
    <property type="entry name" value="Gluconeogen_factor"/>
    <property type="match status" value="1"/>
</dbReference>
<dbReference type="PANTHER" id="PTHR30135">
    <property type="entry name" value="UNCHARACTERIZED PROTEIN YVCK-RELATED"/>
    <property type="match status" value="1"/>
</dbReference>
<sequence length="340" mass="36448">MSKPDSKQLRVVAIGGGTGLSTLLRGLKRYVAAPGTKQLSPENCSNIPCLIRELSAIVTVTDDGGSSGRLREDLNMLPPGDVRNCMVALSEDEHLLSRLFQHRFASGDLQGHSFGNLFLAALTGITGDFAQAVQTSSQILATRGRIYPSTTAYATLAAQMDDGSLVYGETNITASKRSIVELMLEPSDAGPLPESLEAIANADLITLGPGSLYTSLITNLLVRGIPEALAASKATRVYICNLMTQANESLGLTASQHIEKILDHAGAQIFDYALVNVAPLRKETIVQYAREGQEPIEADLERIRALGVEPITGNFAHEGEVLRHSYDHVAETVLQLALNQ</sequence>
<name>A0A7W8ECL3_9BACT</name>
<dbReference type="NCBIfam" id="TIGR01826">
    <property type="entry name" value="CofD_related"/>
    <property type="match status" value="1"/>
</dbReference>
<comment type="caution">
    <text evidence="3">The sequence shown here is derived from an EMBL/GenBank/DDBJ whole genome shotgun (WGS) entry which is preliminary data.</text>
</comment>
<dbReference type="Pfam" id="PF01933">
    <property type="entry name" value="CofD"/>
    <property type="match status" value="1"/>
</dbReference>
<proteinExistence type="inferred from homology"/>
<dbReference type="EMBL" id="JACHIO010000037">
    <property type="protein sequence ID" value="MBB5066826.1"/>
    <property type="molecule type" value="Genomic_DNA"/>
</dbReference>
<dbReference type="Gene3D" id="3.40.50.10680">
    <property type="entry name" value="CofD-like domains"/>
    <property type="match status" value="1"/>
</dbReference>
<keyword evidence="1 2" id="KW-0963">Cytoplasm</keyword>
<dbReference type="InterPro" id="IPR010119">
    <property type="entry name" value="Gluconeogen_factor"/>
</dbReference>
<dbReference type="InterPro" id="IPR038136">
    <property type="entry name" value="CofD-like_dom_sf"/>
</dbReference>